<dbReference type="Pfam" id="PF04784">
    <property type="entry name" value="DUF547"/>
    <property type="match status" value="1"/>
</dbReference>
<keyword evidence="1" id="KW-0732">Signal</keyword>
<sequence>MRNLLFSLLLMFSGLAQAATFDQGHEQWSTLLARHVAWDAVGFASAVDYRGFKRDEADLDRYLGVLSAVSRDQYDSWSRPQQLAFLINSYNAFTVKLIIEHYPLQSIKEIGGLLSSPWKLEFIPLLGQTMSLDQIEHGMIREPGVFDEQRIHFAVNCASIGCPALRPEAFIAERLDVQLEDSQRRFLSDHRRNRFNPEQQRFEVSMIFDWYGDDFIKRSGSLQGYLQAHIRWLSAGAEVAPTEPEPDIEFLDYDWSLNEQL</sequence>
<dbReference type="AlphaFoldDB" id="U3BDY5"/>
<dbReference type="RefSeq" id="WP_021703051.1">
    <property type="nucleotide sequence ID" value="NZ_BATI01000058.1"/>
</dbReference>
<evidence type="ECO:0000313" key="4">
    <source>
        <dbReference type="Proteomes" id="UP000016560"/>
    </source>
</evidence>
<gene>
    <name evidence="3" type="ORF">PA6_058_00180</name>
</gene>
<dbReference type="PANTHER" id="PTHR46361">
    <property type="entry name" value="ELECTRON CARRIER/ PROTEIN DISULFIDE OXIDOREDUCTASE"/>
    <property type="match status" value="1"/>
</dbReference>
<accession>U3BDY5</accession>
<evidence type="ECO:0000259" key="2">
    <source>
        <dbReference type="Pfam" id="PF04784"/>
    </source>
</evidence>
<dbReference type="EMBL" id="BATI01000058">
    <property type="protein sequence ID" value="GAD64988.1"/>
    <property type="molecule type" value="Genomic_DNA"/>
</dbReference>
<feature type="signal peptide" evidence="1">
    <location>
        <begin position="1"/>
        <end position="18"/>
    </location>
</feature>
<reference evidence="3" key="1">
    <citation type="submission" date="2024-09" db="EMBL/GenBank/DDBJ databases">
        <title>Whole genome shotgun sequence of Pseudomonas alcaligenes NBRC 14159.</title>
        <authorList>
            <person name="Yoshida I."/>
            <person name="Hosoyama A."/>
            <person name="Tsuchikane K."/>
            <person name="Noguchi M."/>
            <person name="Hirakata S."/>
            <person name="Ando Y."/>
            <person name="Ohji S."/>
            <person name="Yamazoe A."/>
            <person name="Yamazaki S."/>
            <person name="Fujita N."/>
        </authorList>
    </citation>
    <scope>NUCLEOTIDE SEQUENCE</scope>
    <source>
        <strain evidence="3">NBRC 14159</strain>
    </source>
</reference>
<dbReference type="OrthoDB" id="526867at2"/>
<evidence type="ECO:0000313" key="3">
    <source>
        <dbReference type="EMBL" id="GAD64988.1"/>
    </source>
</evidence>
<keyword evidence="4" id="KW-1185">Reference proteome</keyword>
<dbReference type="InterPro" id="IPR006869">
    <property type="entry name" value="DUF547"/>
</dbReference>
<protein>
    <recommendedName>
        <fullName evidence="2">DUF547 domain-containing protein</fullName>
    </recommendedName>
</protein>
<feature type="domain" description="DUF547" evidence="2">
    <location>
        <begin position="75"/>
        <end position="187"/>
    </location>
</feature>
<organism evidence="3 4">
    <name type="scientific">Aquipseudomonas alcaligenes (strain ATCC 14909 / DSM 50342 / CCUG 1425 / JCM 20561 / NBRC 14159 / NCIMB 9945 / NCTC 10367 / 1577)</name>
    <name type="common">Pseudomonas alcaligenes</name>
    <dbReference type="NCBI Taxonomy" id="1215092"/>
    <lineage>
        <taxon>Bacteria</taxon>
        <taxon>Pseudomonadati</taxon>
        <taxon>Pseudomonadota</taxon>
        <taxon>Gammaproteobacteria</taxon>
        <taxon>Pseudomonadales</taxon>
        <taxon>Pseudomonadaceae</taxon>
        <taxon>Aquipseudomonas</taxon>
    </lineage>
</organism>
<name>U3BDY5_AQUA1</name>
<comment type="caution">
    <text evidence="3">The sequence shown here is derived from an EMBL/GenBank/DDBJ whole genome shotgun (WGS) entry which is preliminary data.</text>
</comment>
<feature type="chain" id="PRO_5004640371" description="DUF547 domain-containing protein" evidence="1">
    <location>
        <begin position="19"/>
        <end position="261"/>
    </location>
</feature>
<evidence type="ECO:0000256" key="1">
    <source>
        <dbReference type="SAM" id="SignalP"/>
    </source>
</evidence>
<dbReference type="Proteomes" id="UP000016560">
    <property type="component" value="Unassembled WGS sequence"/>
</dbReference>
<proteinExistence type="predicted"/>
<dbReference type="eggNOG" id="COG0398">
    <property type="taxonomic scope" value="Bacteria"/>
</dbReference>
<dbReference type="PANTHER" id="PTHR46361:SF3">
    <property type="entry name" value="ELECTRON CARRIER_ PROTEIN DISULFIDE OXIDOREDUCTASE"/>
    <property type="match status" value="1"/>
</dbReference>